<protein>
    <submittedName>
        <fullName evidence="1">Uncharacterized protein</fullName>
    </submittedName>
</protein>
<evidence type="ECO:0000313" key="1">
    <source>
        <dbReference type="EMBL" id="JAD21291.1"/>
    </source>
</evidence>
<reference evidence="1" key="1">
    <citation type="submission" date="2014-09" db="EMBL/GenBank/DDBJ databases">
        <authorList>
            <person name="Magalhaes I.L.F."/>
            <person name="Oliveira U."/>
            <person name="Santos F.R."/>
            <person name="Vidigal T.H.D.A."/>
            <person name="Brescovit A.D."/>
            <person name="Santos A.J."/>
        </authorList>
    </citation>
    <scope>NUCLEOTIDE SEQUENCE</scope>
    <source>
        <tissue evidence="1">Shoot tissue taken approximately 20 cm above the soil surface</tissue>
    </source>
</reference>
<reference evidence="1" key="2">
    <citation type="journal article" date="2015" name="Data Brief">
        <title>Shoot transcriptome of the giant reed, Arundo donax.</title>
        <authorList>
            <person name="Barrero R.A."/>
            <person name="Guerrero F.D."/>
            <person name="Moolhuijzen P."/>
            <person name="Goolsby J.A."/>
            <person name="Tidwell J."/>
            <person name="Bellgard S.E."/>
            <person name="Bellgard M.I."/>
        </authorList>
    </citation>
    <scope>NUCLEOTIDE SEQUENCE</scope>
    <source>
        <tissue evidence="1">Shoot tissue taken approximately 20 cm above the soil surface</tissue>
    </source>
</reference>
<name>A0A0A8Y5M0_ARUDO</name>
<dbReference type="AlphaFoldDB" id="A0A0A8Y5M0"/>
<accession>A0A0A8Y5M0</accession>
<sequence length="107" mass="12566">MLLETIFNLFIIEDQLCQSCLAQSSYPDNRKDGQFLTPGTKQHLHYCLRISLPSNNILLINIRMRLHPLIPWHGLIFDEPELIHLDNKCINPLHYMLEPLSYLVLKK</sequence>
<dbReference type="EMBL" id="GBRH01276604">
    <property type="protein sequence ID" value="JAD21291.1"/>
    <property type="molecule type" value="Transcribed_RNA"/>
</dbReference>
<proteinExistence type="predicted"/>
<organism evidence="1">
    <name type="scientific">Arundo donax</name>
    <name type="common">Giant reed</name>
    <name type="synonym">Donax arundinaceus</name>
    <dbReference type="NCBI Taxonomy" id="35708"/>
    <lineage>
        <taxon>Eukaryota</taxon>
        <taxon>Viridiplantae</taxon>
        <taxon>Streptophyta</taxon>
        <taxon>Embryophyta</taxon>
        <taxon>Tracheophyta</taxon>
        <taxon>Spermatophyta</taxon>
        <taxon>Magnoliopsida</taxon>
        <taxon>Liliopsida</taxon>
        <taxon>Poales</taxon>
        <taxon>Poaceae</taxon>
        <taxon>PACMAD clade</taxon>
        <taxon>Arundinoideae</taxon>
        <taxon>Arundineae</taxon>
        <taxon>Arundo</taxon>
    </lineage>
</organism>